<name>A0A0C3EWT3_PILCF</name>
<reference evidence="3 4" key="1">
    <citation type="submission" date="2014-04" db="EMBL/GenBank/DDBJ databases">
        <authorList>
            <consortium name="DOE Joint Genome Institute"/>
            <person name="Kuo A."/>
            <person name="Tarkka M."/>
            <person name="Buscot F."/>
            <person name="Kohler A."/>
            <person name="Nagy L.G."/>
            <person name="Floudas D."/>
            <person name="Copeland A."/>
            <person name="Barry K.W."/>
            <person name="Cichocki N."/>
            <person name="Veneault-Fourrey C."/>
            <person name="LaButti K."/>
            <person name="Lindquist E.A."/>
            <person name="Lipzen A."/>
            <person name="Lundell T."/>
            <person name="Morin E."/>
            <person name="Murat C."/>
            <person name="Sun H."/>
            <person name="Tunlid A."/>
            <person name="Henrissat B."/>
            <person name="Grigoriev I.V."/>
            <person name="Hibbett D.S."/>
            <person name="Martin F."/>
            <person name="Nordberg H.P."/>
            <person name="Cantor M.N."/>
            <person name="Hua S.X."/>
        </authorList>
    </citation>
    <scope>NUCLEOTIDE SEQUENCE [LARGE SCALE GENOMIC DNA]</scope>
    <source>
        <strain evidence="3 4">F 1598</strain>
    </source>
</reference>
<comment type="similarity">
    <text evidence="1">Belongs to the caleosin family.</text>
</comment>
<evidence type="ECO:0000313" key="4">
    <source>
        <dbReference type="Proteomes" id="UP000054166"/>
    </source>
</evidence>
<organism evidence="3 4">
    <name type="scientific">Piloderma croceum (strain F 1598)</name>
    <dbReference type="NCBI Taxonomy" id="765440"/>
    <lineage>
        <taxon>Eukaryota</taxon>
        <taxon>Fungi</taxon>
        <taxon>Dikarya</taxon>
        <taxon>Basidiomycota</taxon>
        <taxon>Agaricomycotina</taxon>
        <taxon>Agaricomycetes</taxon>
        <taxon>Agaricomycetidae</taxon>
        <taxon>Atheliales</taxon>
        <taxon>Atheliaceae</taxon>
        <taxon>Piloderma</taxon>
    </lineage>
</organism>
<sequence length="417" mass="44015">MNTLTGALNTTSDSLGQGVGKVTTGIGKGLQDGGNAIEQGLGGGRTKDGGSTSNHDSRATTAHLTDNSTNLASDTTKNAPRVTSDSTRQISDTSEGDKSGGIFHSISSGTTAFLSPTADFAKSGAAIIRDSTSSGLSIGQRVAQSGLDLGANVATGTATFAGTALGGVVSAAAETSGAVFEPVGSGLRAIQGLDKLGQGVETINGLSLGAVRQVGALTTKALNMTAMTPKFFDPDGDNIVTVPDTERGLALLGLDEKKSKYAAYALHTVFSYPTSEKWMPSMDTALPIHIANMGKTRWGKNWGSFDRIDWVDDVEIDEFFAPQNDNETWSDSFKRGRQYFGILLLIFEWGTTWPFYIPPVPVQEIPFHKEIGTVVRKAILPTILSNLKRAREADSNEENKKVSAMPSEKMPTNSNDA</sequence>
<feature type="region of interest" description="Disordered" evidence="2">
    <location>
        <begin position="391"/>
        <end position="417"/>
    </location>
</feature>
<evidence type="ECO:0000313" key="3">
    <source>
        <dbReference type="EMBL" id="KIM76980.1"/>
    </source>
</evidence>
<dbReference type="AlphaFoldDB" id="A0A0C3EWT3"/>
<dbReference type="HOGENOM" id="CLU_049779_0_0_1"/>
<keyword evidence="4" id="KW-1185">Reference proteome</keyword>
<dbReference type="InParanoid" id="A0A0C3EWT3"/>
<dbReference type="OrthoDB" id="640742at2759"/>
<dbReference type="InterPro" id="IPR007736">
    <property type="entry name" value="Caleosin-related"/>
</dbReference>
<evidence type="ECO:0000256" key="1">
    <source>
        <dbReference type="ARBA" id="ARBA00006765"/>
    </source>
</evidence>
<proteinExistence type="inferred from homology"/>
<feature type="region of interest" description="Disordered" evidence="2">
    <location>
        <begin position="25"/>
        <end position="102"/>
    </location>
</feature>
<evidence type="ECO:0000256" key="2">
    <source>
        <dbReference type="SAM" id="MobiDB-lite"/>
    </source>
</evidence>
<dbReference type="Proteomes" id="UP000054166">
    <property type="component" value="Unassembled WGS sequence"/>
</dbReference>
<dbReference type="EMBL" id="KN833029">
    <property type="protein sequence ID" value="KIM76980.1"/>
    <property type="molecule type" value="Genomic_DNA"/>
</dbReference>
<feature type="compositionally biased region" description="Basic and acidic residues" evidence="2">
    <location>
        <begin position="391"/>
        <end position="401"/>
    </location>
</feature>
<dbReference type="Pfam" id="PF05042">
    <property type="entry name" value="Caleosin"/>
    <property type="match status" value="1"/>
</dbReference>
<protein>
    <submittedName>
        <fullName evidence="3">Uncharacterized protein</fullName>
    </submittedName>
</protein>
<feature type="compositionally biased region" description="Polar residues" evidence="2">
    <location>
        <begin position="49"/>
        <end position="93"/>
    </location>
</feature>
<gene>
    <name evidence="3" type="ORF">PILCRDRAFT_825736</name>
</gene>
<accession>A0A0C3EWT3</accession>
<reference evidence="4" key="2">
    <citation type="submission" date="2015-01" db="EMBL/GenBank/DDBJ databases">
        <title>Evolutionary Origins and Diversification of the Mycorrhizal Mutualists.</title>
        <authorList>
            <consortium name="DOE Joint Genome Institute"/>
            <consortium name="Mycorrhizal Genomics Consortium"/>
            <person name="Kohler A."/>
            <person name="Kuo A."/>
            <person name="Nagy L.G."/>
            <person name="Floudas D."/>
            <person name="Copeland A."/>
            <person name="Barry K.W."/>
            <person name="Cichocki N."/>
            <person name="Veneault-Fourrey C."/>
            <person name="LaButti K."/>
            <person name="Lindquist E.A."/>
            <person name="Lipzen A."/>
            <person name="Lundell T."/>
            <person name="Morin E."/>
            <person name="Murat C."/>
            <person name="Riley R."/>
            <person name="Ohm R."/>
            <person name="Sun H."/>
            <person name="Tunlid A."/>
            <person name="Henrissat B."/>
            <person name="Grigoriev I.V."/>
            <person name="Hibbett D.S."/>
            <person name="Martin F."/>
        </authorList>
    </citation>
    <scope>NUCLEOTIDE SEQUENCE [LARGE SCALE GENOMIC DNA]</scope>
    <source>
        <strain evidence="4">F 1598</strain>
    </source>
</reference>